<evidence type="ECO:0000256" key="4">
    <source>
        <dbReference type="ARBA" id="ARBA00023136"/>
    </source>
</evidence>
<evidence type="ECO:0000256" key="2">
    <source>
        <dbReference type="ARBA" id="ARBA00022692"/>
    </source>
</evidence>
<name>A0A9P5T9P1_9AGAM</name>
<keyword evidence="4 6" id="KW-0472">Membrane</keyword>
<keyword evidence="2 6" id="KW-0812">Transmembrane</keyword>
<dbReference type="PANTHER" id="PTHR23502">
    <property type="entry name" value="MAJOR FACILITATOR SUPERFAMILY"/>
    <property type="match status" value="1"/>
</dbReference>
<dbReference type="PANTHER" id="PTHR23502:SF22">
    <property type="entry name" value="MAJOR FACILITATOR SUPERFAMILY (MFS) PROFILE DOMAIN-CONTAINING PROTEIN"/>
    <property type="match status" value="1"/>
</dbReference>
<dbReference type="SUPFAM" id="SSF103473">
    <property type="entry name" value="MFS general substrate transporter"/>
    <property type="match status" value="1"/>
</dbReference>
<dbReference type="GO" id="GO:0022857">
    <property type="term" value="F:transmembrane transporter activity"/>
    <property type="evidence" value="ECO:0007669"/>
    <property type="project" value="InterPro"/>
</dbReference>
<feature type="transmembrane region" description="Helical" evidence="6">
    <location>
        <begin position="251"/>
        <end position="271"/>
    </location>
</feature>
<protein>
    <submittedName>
        <fullName evidence="7">Major facilitator superfamily domain-containing protein</fullName>
    </submittedName>
</protein>
<dbReference type="GO" id="GO:0005886">
    <property type="term" value="C:plasma membrane"/>
    <property type="evidence" value="ECO:0007669"/>
    <property type="project" value="TreeGrafter"/>
</dbReference>
<feature type="compositionally biased region" description="Basic and acidic residues" evidence="5">
    <location>
        <begin position="8"/>
        <end position="28"/>
    </location>
</feature>
<dbReference type="AlphaFoldDB" id="A0A9P5T9P1"/>
<dbReference type="Pfam" id="PF07690">
    <property type="entry name" value="MFS_1"/>
    <property type="match status" value="1"/>
</dbReference>
<proteinExistence type="predicted"/>
<dbReference type="OrthoDB" id="2533084at2759"/>
<feature type="transmembrane region" description="Helical" evidence="6">
    <location>
        <begin position="97"/>
        <end position="119"/>
    </location>
</feature>
<feature type="transmembrane region" description="Helical" evidence="6">
    <location>
        <begin position="188"/>
        <end position="210"/>
    </location>
</feature>
<feature type="transmembrane region" description="Helical" evidence="6">
    <location>
        <begin position="367"/>
        <end position="391"/>
    </location>
</feature>
<dbReference type="Proteomes" id="UP000759537">
    <property type="component" value="Unassembled WGS sequence"/>
</dbReference>
<feature type="transmembrane region" description="Helical" evidence="6">
    <location>
        <begin position="329"/>
        <end position="355"/>
    </location>
</feature>
<feature type="transmembrane region" description="Helical" evidence="6">
    <location>
        <begin position="139"/>
        <end position="156"/>
    </location>
</feature>
<reference evidence="7" key="1">
    <citation type="submission" date="2019-10" db="EMBL/GenBank/DDBJ databases">
        <authorList>
            <consortium name="DOE Joint Genome Institute"/>
            <person name="Kuo A."/>
            <person name="Miyauchi S."/>
            <person name="Kiss E."/>
            <person name="Drula E."/>
            <person name="Kohler A."/>
            <person name="Sanchez-Garcia M."/>
            <person name="Andreopoulos B."/>
            <person name="Barry K.W."/>
            <person name="Bonito G."/>
            <person name="Buee M."/>
            <person name="Carver A."/>
            <person name="Chen C."/>
            <person name="Cichocki N."/>
            <person name="Clum A."/>
            <person name="Culley D."/>
            <person name="Crous P.W."/>
            <person name="Fauchery L."/>
            <person name="Girlanda M."/>
            <person name="Hayes R."/>
            <person name="Keri Z."/>
            <person name="LaButti K."/>
            <person name="Lipzen A."/>
            <person name="Lombard V."/>
            <person name="Magnuson J."/>
            <person name="Maillard F."/>
            <person name="Morin E."/>
            <person name="Murat C."/>
            <person name="Nolan M."/>
            <person name="Ohm R."/>
            <person name="Pangilinan J."/>
            <person name="Pereira M."/>
            <person name="Perotto S."/>
            <person name="Peter M."/>
            <person name="Riley R."/>
            <person name="Sitrit Y."/>
            <person name="Stielow B."/>
            <person name="Szollosi G."/>
            <person name="Zifcakova L."/>
            <person name="Stursova M."/>
            <person name="Spatafora J.W."/>
            <person name="Tedersoo L."/>
            <person name="Vaario L.-M."/>
            <person name="Yamada A."/>
            <person name="Yan M."/>
            <person name="Wang P."/>
            <person name="Xu J."/>
            <person name="Bruns T."/>
            <person name="Baldrian P."/>
            <person name="Vilgalys R."/>
            <person name="Henrissat B."/>
            <person name="Grigoriev I.V."/>
            <person name="Hibbett D."/>
            <person name="Nagy L.G."/>
            <person name="Martin F.M."/>
        </authorList>
    </citation>
    <scope>NUCLEOTIDE SEQUENCE</scope>
    <source>
        <strain evidence="7">Prilba</strain>
    </source>
</reference>
<feature type="transmembrane region" description="Helical" evidence="6">
    <location>
        <begin position="222"/>
        <end position="245"/>
    </location>
</feature>
<keyword evidence="8" id="KW-1185">Reference proteome</keyword>
<comment type="subcellular location">
    <subcellularLocation>
        <location evidence="1">Membrane</location>
        <topology evidence="1">Multi-pass membrane protein</topology>
    </subcellularLocation>
</comment>
<dbReference type="Gene3D" id="1.20.1250.20">
    <property type="entry name" value="MFS general substrate transporter like domains"/>
    <property type="match status" value="1"/>
</dbReference>
<feature type="transmembrane region" description="Helical" evidence="6">
    <location>
        <begin position="412"/>
        <end position="433"/>
    </location>
</feature>
<sequence length="538" mass="59594">MSHLQGRSRSELVENKDDGVHTEETRGDFSEVDLTTYHEQRAGRLVLDPNEARIEFGDTVASRLKLSPDGKIVLWPQPADDPEDPQNWSERRKSIQLTIITLAAIVPDFDSGIGIASIFALANQYHSTTGEINNLTSNWSIFLLGWGALVAVVFIRRYGRLPVIFWSQFLAFGFLVGCTFAPNLKTFAAMRCLTAFFGTCPQVTGLYVVTDMYPFHRQARKLNIWTMGFIISPFLSPFAFGFLVARASWRWAYGIGSMYSLCVLFLIAFFGRETMYDRGARNLPSRPAGGLCYRIETLVGITGVKMAKYRASWYEAVSAPFKLFWRPHLLSIMVFEALLFGFGIGINVTNAVFLGSPPPVGFGFSQFAIAGAYATPMVAVIIGEVIGHFANDAIMRVTTRRNRGVFEAESRLWACYIAIPLYICGFIVLGEAFQKHDSVGALVMGWGIAEVAIMVNTVAVYAYTNDCFPKHQGEISALLNLARVLGGFSVAYFQVPWAVKHGALQTFGCEAAIVAGLFVLIVPTIQLTGRTLRRNFSC</sequence>
<comment type="caution">
    <text evidence="7">The sequence shown here is derived from an EMBL/GenBank/DDBJ whole genome shotgun (WGS) entry which is preliminary data.</text>
</comment>
<evidence type="ECO:0000256" key="5">
    <source>
        <dbReference type="SAM" id="MobiDB-lite"/>
    </source>
</evidence>
<dbReference type="InterPro" id="IPR036259">
    <property type="entry name" value="MFS_trans_sf"/>
</dbReference>
<feature type="region of interest" description="Disordered" evidence="5">
    <location>
        <begin position="1"/>
        <end position="28"/>
    </location>
</feature>
<organism evidence="7 8">
    <name type="scientific">Russula ochroleuca</name>
    <dbReference type="NCBI Taxonomy" id="152965"/>
    <lineage>
        <taxon>Eukaryota</taxon>
        <taxon>Fungi</taxon>
        <taxon>Dikarya</taxon>
        <taxon>Basidiomycota</taxon>
        <taxon>Agaricomycotina</taxon>
        <taxon>Agaricomycetes</taxon>
        <taxon>Russulales</taxon>
        <taxon>Russulaceae</taxon>
        <taxon>Russula</taxon>
    </lineage>
</organism>
<dbReference type="EMBL" id="WHVB01000008">
    <property type="protein sequence ID" value="KAF8480331.1"/>
    <property type="molecule type" value="Genomic_DNA"/>
</dbReference>
<accession>A0A9P5T9P1</accession>
<feature type="transmembrane region" description="Helical" evidence="6">
    <location>
        <begin position="475"/>
        <end position="497"/>
    </location>
</feature>
<dbReference type="InterPro" id="IPR011701">
    <property type="entry name" value="MFS"/>
</dbReference>
<evidence type="ECO:0000313" key="7">
    <source>
        <dbReference type="EMBL" id="KAF8480331.1"/>
    </source>
</evidence>
<evidence type="ECO:0000313" key="8">
    <source>
        <dbReference type="Proteomes" id="UP000759537"/>
    </source>
</evidence>
<feature type="transmembrane region" description="Helical" evidence="6">
    <location>
        <begin position="163"/>
        <end position="182"/>
    </location>
</feature>
<evidence type="ECO:0000256" key="1">
    <source>
        <dbReference type="ARBA" id="ARBA00004141"/>
    </source>
</evidence>
<evidence type="ECO:0000256" key="3">
    <source>
        <dbReference type="ARBA" id="ARBA00022989"/>
    </source>
</evidence>
<gene>
    <name evidence="7" type="ORF">DFH94DRAFT_471370</name>
</gene>
<feature type="transmembrane region" description="Helical" evidence="6">
    <location>
        <begin position="439"/>
        <end position="463"/>
    </location>
</feature>
<feature type="transmembrane region" description="Helical" evidence="6">
    <location>
        <begin position="503"/>
        <end position="525"/>
    </location>
</feature>
<evidence type="ECO:0000256" key="6">
    <source>
        <dbReference type="SAM" id="Phobius"/>
    </source>
</evidence>
<reference evidence="7" key="2">
    <citation type="journal article" date="2020" name="Nat. Commun.">
        <title>Large-scale genome sequencing of mycorrhizal fungi provides insights into the early evolution of symbiotic traits.</title>
        <authorList>
            <person name="Miyauchi S."/>
            <person name="Kiss E."/>
            <person name="Kuo A."/>
            <person name="Drula E."/>
            <person name="Kohler A."/>
            <person name="Sanchez-Garcia M."/>
            <person name="Morin E."/>
            <person name="Andreopoulos B."/>
            <person name="Barry K.W."/>
            <person name="Bonito G."/>
            <person name="Buee M."/>
            <person name="Carver A."/>
            <person name="Chen C."/>
            <person name="Cichocki N."/>
            <person name="Clum A."/>
            <person name="Culley D."/>
            <person name="Crous P.W."/>
            <person name="Fauchery L."/>
            <person name="Girlanda M."/>
            <person name="Hayes R.D."/>
            <person name="Keri Z."/>
            <person name="LaButti K."/>
            <person name="Lipzen A."/>
            <person name="Lombard V."/>
            <person name="Magnuson J."/>
            <person name="Maillard F."/>
            <person name="Murat C."/>
            <person name="Nolan M."/>
            <person name="Ohm R.A."/>
            <person name="Pangilinan J."/>
            <person name="Pereira M.F."/>
            <person name="Perotto S."/>
            <person name="Peter M."/>
            <person name="Pfister S."/>
            <person name="Riley R."/>
            <person name="Sitrit Y."/>
            <person name="Stielow J.B."/>
            <person name="Szollosi G."/>
            <person name="Zifcakova L."/>
            <person name="Stursova M."/>
            <person name="Spatafora J.W."/>
            <person name="Tedersoo L."/>
            <person name="Vaario L.M."/>
            <person name="Yamada A."/>
            <person name="Yan M."/>
            <person name="Wang P."/>
            <person name="Xu J."/>
            <person name="Bruns T."/>
            <person name="Baldrian P."/>
            <person name="Vilgalys R."/>
            <person name="Dunand C."/>
            <person name="Henrissat B."/>
            <person name="Grigoriev I.V."/>
            <person name="Hibbett D."/>
            <person name="Nagy L.G."/>
            <person name="Martin F.M."/>
        </authorList>
    </citation>
    <scope>NUCLEOTIDE SEQUENCE</scope>
    <source>
        <strain evidence="7">Prilba</strain>
    </source>
</reference>
<keyword evidence="3 6" id="KW-1133">Transmembrane helix</keyword>